<proteinExistence type="predicted"/>
<dbReference type="EMBL" id="GBXM01013220">
    <property type="protein sequence ID" value="JAH95357.1"/>
    <property type="molecule type" value="Transcribed_RNA"/>
</dbReference>
<protein>
    <submittedName>
        <fullName evidence="1">Uncharacterized protein</fullName>
    </submittedName>
</protein>
<sequence length="122" mass="14348">MLNSEINCCRTNAWRKQFYFAHWIHLEKRGESEQFNLGLLKDNQEGRKTEQKAMTSTSVGAKQLHEKKKFFELCRILVCSQLRSSTHLTKVRTVQTCFSHQLNLCKVLLDSKNHEKALHDRN</sequence>
<organism evidence="1">
    <name type="scientific">Anguilla anguilla</name>
    <name type="common">European freshwater eel</name>
    <name type="synonym">Muraena anguilla</name>
    <dbReference type="NCBI Taxonomy" id="7936"/>
    <lineage>
        <taxon>Eukaryota</taxon>
        <taxon>Metazoa</taxon>
        <taxon>Chordata</taxon>
        <taxon>Craniata</taxon>
        <taxon>Vertebrata</taxon>
        <taxon>Euteleostomi</taxon>
        <taxon>Actinopterygii</taxon>
        <taxon>Neopterygii</taxon>
        <taxon>Teleostei</taxon>
        <taxon>Anguilliformes</taxon>
        <taxon>Anguillidae</taxon>
        <taxon>Anguilla</taxon>
    </lineage>
</organism>
<accession>A0A0E9WY11</accession>
<name>A0A0E9WY11_ANGAN</name>
<reference evidence="1" key="2">
    <citation type="journal article" date="2015" name="Fish Shellfish Immunol.">
        <title>Early steps in the European eel (Anguilla anguilla)-Vibrio vulnificus interaction in the gills: Role of the RtxA13 toxin.</title>
        <authorList>
            <person name="Callol A."/>
            <person name="Pajuelo D."/>
            <person name="Ebbesson L."/>
            <person name="Teles M."/>
            <person name="MacKenzie S."/>
            <person name="Amaro C."/>
        </authorList>
    </citation>
    <scope>NUCLEOTIDE SEQUENCE</scope>
</reference>
<evidence type="ECO:0000313" key="1">
    <source>
        <dbReference type="EMBL" id="JAH95357.1"/>
    </source>
</evidence>
<dbReference type="AlphaFoldDB" id="A0A0E9WY11"/>
<reference evidence="1" key="1">
    <citation type="submission" date="2014-11" db="EMBL/GenBank/DDBJ databases">
        <authorList>
            <person name="Amaro Gonzalez C."/>
        </authorList>
    </citation>
    <scope>NUCLEOTIDE SEQUENCE</scope>
</reference>